<dbReference type="Pfam" id="PF18036">
    <property type="entry name" value="Ubiquitin_4"/>
    <property type="match status" value="1"/>
</dbReference>
<feature type="signal peptide" evidence="1">
    <location>
        <begin position="1"/>
        <end position="21"/>
    </location>
</feature>
<proteinExistence type="predicted"/>
<feature type="chain" id="PRO_5012894256" evidence="1">
    <location>
        <begin position="22"/>
        <end position="154"/>
    </location>
</feature>
<dbReference type="AlphaFoldDB" id="A0A210Q906"/>
<dbReference type="SUPFAM" id="SSF54236">
    <property type="entry name" value="Ubiquitin-like"/>
    <property type="match status" value="1"/>
</dbReference>
<dbReference type="InterPro" id="IPR029071">
    <property type="entry name" value="Ubiquitin-like_domsf"/>
</dbReference>
<dbReference type="InterPro" id="IPR039690">
    <property type="entry name" value="SNRNP25"/>
</dbReference>
<reference evidence="3 4" key="1">
    <citation type="journal article" date="2017" name="Nat. Ecol. Evol.">
        <title>Scallop genome provides insights into evolution of bilaterian karyotype and development.</title>
        <authorList>
            <person name="Wang S."/>
            <person name="Zhang J."/>
            <person name="Jiao W."/>
            <person name="Li J."/>
            <person name="Xun X."/>
            <person name="Sun Y."/>
            <person name="Guo X."/>
            <person name="Huan P."/>
            <person name="Dong B."/>
            <person name="Zhang L."/>
            <person name="Hu X."/>
            <person name="Sun X."/>
            <person name="Wang J."/>
            <person name="Zhao C."/>
            <person name="Wang Y."/>
            <person name="Wang D."/>
            <person name="Huang X."/>
            <person name="Wang R."/>
            <person name="Lv J."/>
            <person name="Li Y."/>
            <person name="Zhang Z."/>
            <person name="Liu B."/>
            <person name="Lu W."/>
            <person name="Hui Y."/>
            <person name="Liang J."/>
            <person name="Zhou Z."/>
            <person name="Hou R."/>
            <person name="Li X."/>
            <person name="Liu Y."/>
            <person name="Li H."/>
            <person name="Ning X."/>
            <person name="Lin Y."/>
            <person name="Zhao L."/>
            <person name="Xing Q."/>
            <person name="Dou J."/>
            <person name="Li Y."/>
            <person name="Mao J."/>
            <person name="Guo H."/>
            <person name="Dou H."/>
            <person name="Li T."/>
            <person name="Mu C."/>
            <person name="Jiang W."/>
            <person name="Fu Q."/>
            <person name="Fu X."/>
            <person name="Miao Y."/>
            <person name="Liu J."/>
            <person name="Yu Q."/>
            <person name="Li R."/>
            <person name="Liao H."/>
            <person name="Li X."/>
            <person name="Kong Y."/>
            <person name="Jiang Z."/>
            <person name="Chourrout D."/>
            <person name="Li R."/>
            <person name="Bao Z."/>
        </authorList>
    </citation>
    <scope>NUCLEOTIDE SEQUENCE [LARGE SCALE GENOMIC DNA]</scope>
    <source>
        <strain evidence="3 4">PY_sf001</strain>
    </source>
</reference>
<dbReference type="GO" id="GO:0000398">
    <property type="term" value="P:mRNA splicing, via spliceosome"/>
    <property type="evidence" value="ECO:0007669"/>
    <property type="project" value="InterPro"/>
</dbReference>
<evidence type="ECO:0000259" key="2">
    <source>
        <dbReference type="Pfam" id="PF18036"/>
    </source>
</evidence>
<dbReference type="Proteomes" id="UP000242188">
    <property type="component" value="Unassembled WGS sequence"/>
</dbReference>
<organism evidence="3 4">
    <name type="scientific">Mizuhopecten yessoensis</name>
    <name type="common">Japanese scallop</name>
    <name type="synonym">Patinopecten yessoensis</name>
    <dbReference type="NCBI Taxonomy" id="6573"/>
    <lineage>
        <taxon>Eukaryota</taxon>
        <taxon>Metazoa</taxon>
        <taxon>Spiralia</taxon>
        <taxon>Lophotrochozoa</taxon>
        <taxon>Mollusca</taxon>
        <taxon>Bivalvia</taxon>
        <taxon>Autobranchia</taxon>
        <taxon>Pteriomorphia</taxon>
        <taxon>Pectinida</taxon>
        <taxon>Pectinoidea</taxon>
        <taxon>Pectinidae</taxon>
        <taxon>Mizuhopecten</taxon>
    </lineage>
</organism>
<gene>
    <name evidence="3" type="ORF">KP79_PYT23600</name>
</gene>
<dbReference type="PANTHER" id="PTHR14942">
    <property type="entry name" value="U11/U12 SMALL NUCLEAR RIBONUCLEOPROTEIN 25 KDA PROTEIN"/>
    <property type="match status" value="1"/>
</dbReference>
<dbReference type="STRING" id="6573.A0A210Q906"/>
<dbReference type="InterPro" id="IPR040610">
    <property type="entry name" value="SNRNP25_ubiquitin"/>
</dbReference>
<evidence type="ECO:0000256" key="1">
    <source>
        <dbReference type="SAM" id="SignalP"/>
    </source>
</evidence>
<dbReference type="OrthoDB" id="72819at2759"/>
<keyword evidence="4" id="KW-1185">Reference proteome</keyword>
<dbReference type="GO" id="GO:0005689">
    <property type="term" value="C:U12-type spliceosomal complex"/>
    <property type="evidence" value="ECO:0007669"/>
    <property type="project" value="TreeGrafter"/>
</dbReference>
<keyword evidence="3" id="KW-0687">Ribonucleoprotein</keyword>
<dbReference type="PANTHER" id="PTHR14942:SF0">
    <property type="entry name" value="U11_U12 SMALL NUCLEAR RIBONUCLEOPROTEIN 25 KDA PROTEIN"/>
    <property type="match status" value="1"/>
</dbReference>
<feature type="domain" description="SNRNP25 ubiquitin-like" evidence="2">
    <location>
        <begin position="58"/>
        <end position="105"/>
    </location>
</feature>
<name>A0A210Q906_MIZYE</name>
<protein>
    <submittedName>
        <fullName evidence="3">U11/U12 small nuclear ribonucleoprotein 25 kDa protein</fullName>
    </submittedName>
</protein>
<dbReference type="Gene3D" id="3.10.20.90">
    <property type="entry name" value="Phosphatidylinositol 3-kinase Catalytic Subunit, Chain A, domain 1"/>
    <property type="match status" value="1"/>
</dbReference>
<dbReference type="EMBL" id="NEDP02004556">
    <property type="protein sequence ID" value="OWF45195.1"/>
    <property type="molecule type" value="Genomic_DNA"/>
</dbReference>
<evidence type="ECO:0000313" key="3">
    <source>
        <dbReference type="EMBL" id="OWF45195.1"/>
    </source>
</evidence>
<evidence type="ECO:0000313" key="4">
    <source>
        <dbReference type="Proteomes" id="UP000242188"/>
    </source>
</evidence>
<accession>A0A210Q906</accession>
<sequence length="154" mass="17058">MDHQPPGNLTVIILAITPVLVMDPQPQEDPLLSDLPPQVTLEEVNSCVALEYGQAIVVNVRRADDEVMAVVVTQNATVLDLKHAIKRYITLRQMRNGGKLHISWTDPTQQLQTLLAIESGPVKIFTINNLSLFLQLVAGLKVCVQHGEHLVQQE</sequence>
<comment type="caution">
    <text evidence="3">The sequence shown here is derived from an EMBL/GenBank/DDBJ whole genome shotgun (WGS) entry which is preliminary data.</text>
</comment>
<keyword evidence="1" id="KW-0732">Signal</keyword>